<keyword evidence="1" id="KW-0732">Signal</keyword>
<sequence>MKKNTLIIVMSYFYFSIVVSCATKNQTKRNHFLPNSAYVNPSHPSIDWSKLHAQNDSPNVKTFLELSKATQSKIREYQIPYSWKGISENWDYHYFKSKDKYTFMRKNGVDCTRFLRHIFLEEMKLPYNSKEKNYPILSHSFSQNRSSSELKNFIPIKKLRNGFKPKSGDILAFPGHALVVIDAKNCIAMQSASWLCKKFALNSCYQSASGKHAGVTLYKLMNKNDCENGTWKQLDAAKNKFTAAWRHKSFNTWIESMPQKAKPHETIMLTGYNISRRYIYFSGSHTPVLTSYAHEHKHNEHGDLIDIVTVKVPSTAKSGKLKIYWGNHLKPDSKHTVSSQKIINIEQQFLTKNRKH</sequence>
<dbReference type="Proteomes" id="UP000253934">
    <property type="component" value="Unassembled WGS sequence"/>
</dbReference>
<dbReference type="EMBL" id="QOVW01000101">
    <property type="protein sequence ID" value="RDB35148.1"/>
    <property type="molecule type" value="Genomic_DNA"/>
</dbReference>
<comment type="caution">
    <text evidence="2">The sequence shown here is derived from an EMBL/GenBank/DDBJ whole genome shotgun (WGS) entry which is preliminary data.</text>
</comment>
<dbReference type="PROSITE" id="PS51257">
    <property type="entry name" value="PROKAR_LIPOPROTEIN"/>
    <property type="match status" value="1"/>
</dbReference>
<evidence type="ECO:0000256" key="1">
    <source>
        <dbReference type="SAM" id="SignalP"/>
    </source>
</evidence>
<feature type="chain" id="PRO_5016621126" evidence="1">
    <location>
        <begin position="22"/>
        <end position="356"/>
    </location>
</feature>
<reference evidence="2" key="1">
    <citation type="submission" date="2018-04" db="EMBL/GenBank/DDBJ databases">
        <title>Draft genome sequence of the Candidatus Spirobacillus cienkowskii, a pathogen of freshwater Daphnia species, reconstructed from hemolymph metagenomic reads.</title>
        <authorList>
            <person name="Bresciani L."/>
            <person name="Lemos L.N."/>
            <person name="Wale N."/>
            <person name="Lin J.Y."/>
            <person name="Fernandes G.R."/>
            <person name="Duffy M.A."/>
            <person name="Rodrigues J.M."/>
        </authorList>
    </citation>
    <scope>NUCLEOTIDE SEQUENCE [LARGE SCALE GENOMIC DNA]</scope>
    <source>
        <strain evidence="2">Binning01</strain>
    </source>
</reference>
<keyword evidence="3" id="KW-1185">Reference proteome</keyword>
<accession>A0A369KMR9</accession>
<feature type="signal peptide" evidence="1">
    <location>
        <begin position="1"/>
        <end position="21"/>
    </location>
</feature>
<name>A0A369KMR9_9BACT</name>
<proteinExistence type="predicted"/>
<evidence type="ECO:0000313" key="2">
    <source>
        <dbReference type="EMBL" id="RDB35148.1"/>
    </source>
</evidence>
<dbReference type="AlphaFoldDB" id="A0A369KMR9"/>
<protein>
    <submittedName>
        <fullName evidence="2">Uncharacterized protein</fullName>
    </submittedName>
</protein>
<gene>
    <name evidence="2" type="ORF">DCC88_11690</name>
</gene>
<evidence type="ECO:0000313" key="3">
    <source>
        <dbReference type="Proteomes" id="UP000253934"/>
    </source>
</evidence>
<organism evidence="2 3">
    <name type="scientific">Spirobacillus cienkowskii</name>
    <dbReference type="NCBI Taxonomy" id="495820"/>
    <lineage>
        <taxon>Bacteria</taxon>
        <taxon>Pseudomonadati</taxon>
        <taxon>Bdellovibrionota</taxon>
        <taxon>Oligoflexia</taxon>
        <taxon>Silvanigrellales</taxon>
        <taxon>Spirobacillus</taxon>
    </lineage>
</organism>